<dbReference type="InterPro" id="IPR015422">
    <property type="entry name" value="PyrdxlP-dep_Trfase_small"/>
</dbReference>
<feature type="domain" description="Aminotransferase class I/classII large" evidence="4">
    <location>
        <begin position="31"/>
        <end position="359"/>
    </location>
</feature>
<dbReference type="PANTHER" id="PTHR42885:SF1">
    <property type="entry name" value="THREONINE-PHOSPHATE DECARBOXYLASE"/>
    <property type="match status" value="1"/>
</dbReference>
<evidence type="ECO:0000313" key="6">
    <source>
        <dbReference type="Proteomes" id="UP000824141"/>
    </source>
</evidence>
<evidence type="ECO:0000256" key="1">
    <source>
        <dbReference type="ARBA" id="ARBA00001933"/>
    </source>
</evidence>
<reference evidence="5" key="1">
    <citation type="submission" date="2020-10" db="EMBL/GenBank/DDBJ databases">
        <authorList>
            <person name="Gilroy R."/>
        </authorList>
    </citation>
    <scope>NUCLEOTIDE SEQUENCE</scope>
    <source>
        <strain evidence="5">6086</strain>
    </source>
</reference>
<dbReference type="PANTHER" id="PTHR42885">
    <property type="entry name" value="HISTIDINOL-PHOSPHATE AMINOTRANSFERASE-RELATED"/>
    <property type="match status" value="1"/>
</dbReference>
<gene>
    <name evidence="5" type="ORF">IAD03_05210</name>
</gene>
<evidence type="ECO:0000256" key="2">
    <source>
        <dbReference type="ARBA" id="ARBA00022898"/>
    </source>
</evidence>
<dbReference type="InterPro" id="IPR015421">
    <property type="entry name" value="PyrdxlP-dep_Trfase_major"/>
</dbReference>
<proteinExistence type="predicted"/>
<dbReference type="SUPFAM" id="SSF53383">
    <property type="entry name" value="PLP-dependent transferases"/>
    <property type="match status" value="1"/>
</dbReference>
<evidence type="ECO:0000256" key="3">
    <source>
        <dbReference type="SAM" id="MobiDB-lite"/>
    </source>
</evidence>
<accession>A0A9D1FRL5</accession>
<dbReference type="GO" id="GO:0030170">
    <property type="term" value="F:pyridoxal phosphate binding"/>
    <property type="evidence" value="ECO:0007669"/>
    <property type="project" value="InterPro"/>
</dbReference>
<sequence>MESEPNRRPAPRLTHGGDWAGYQEEYGGQPLDFSANVSPLGVPPGVRKAIRQAAASADRYPDPLCRSLSRAIAAHEGVPESYVLCGNGAADLIFRAVLARRPRTALVTAPAFSEYETALTACGCAVHRHLLREEQGFRLGEDFPEAMGSGASSADPDMVFLCEPNNPTGVTSPRELLLETARRCRETGALLILDECFADFLSDPDAHSLRAFLPEFPNLLILKAFTKLYAMAGVRLGYALCADASLLSQMRAAGQPWSVSSLAQAAGEAALSETDYVKRVRALIARERPWLMARLEQLGLRVIPGEANYLLFFSPVPLLTPMRRRGILLRSCANYHGLGEGWYRTAVRTHKENLRLVETLREVIQ</sequence>
<comment type="caution">
    <text evidence="5">The sequence shown here is derived from an EMBL/GenBank/DDBJ whole genome shotgun (WGS) entry which is preliminary data.</text>
</comment>
<organism evidence="5 6">
    <name type="scientific">Candidatus Caccousia stercoris</name>
    <dbReference type="NCBI Taxonomy" id="2840723"/>
    <lineage>
        <taxon>Bacteria</taxon>
        <taxon>Bacillati</taxon>
        <taxon>Bacillota</taxon>
        <taxon>Clostridia</taxon>
        <taxon>Eubacteriales</taxon>
        <taxon>Oscillospiraceae</taxon>
        <taxon>Oscillospiraceae incertae sedis</taxon>
        <taxon>Candidatus Caccousia</taxon>
    </lineage>
</organism>
<dbReference type="EMBL" id="DVJM01000105">
    <property type="protein sequence ID" value="HIS78751.1"/>
    <property type="molecule type" value="Genomic_DNA"/>
</dbReference>
<dbReference type="Gene3D" id="3.90.1150.10">
    <property type="entry name" value="Aspartate Aminotransferase, domain 1"/>
    <property type="match status" value="1"/>
</dbReference>
<dbReference type="Pfam" id="PF00155">
    <property type="entry name" value="Aminotran_1_2"/>
    <property type="match status" value="1"/>
</dbReference>
<dbReference type="InterPro" id="IPR015424">
    <property type="entry name" value="PyrdxlP-dep_Trfase"/>
</dbReference>
<dbReference type="GO" id="GO:0008483">
    <property type="term" value="F:transaminase activity"/>
    <property type="evidence" value="ECO:0007669"/>
    <property type="project" value="UniProtKB-KW"/>
</dbReference>
<evidence type="ECO:0000313" key="5">
    <source>
        <dbReference type="EMBL" id="HIS78751.1"/>
    </source>
</evidence>
<dbReference type="AlphaFoldDB" id="A0A9D1FRL5"/>
<keyword evidence="5" id="KW-0808">Transferase</keyword>
<reference evidence="5" key="2">
    <citation type="journal article" date="2021" name="PeerJ">
        <title>Extensive microbial diversity within the chicken gut microbiome revealed by metagenomics and culture.</title>
        <authorList>
            <person name="Gilroy R."/>
            <person name="Ravi A."/>
            <person name="Getino M."/>
            <person name="Pursley I."/>
            <person name="Horton D.L."/>
            <person name="Alikhan N.F."/>
            <person name="Baker D."/>
            <person name="Gharbi K."/>
            <person name="Hall N."/>
            <person name="Watson M."/>
            <person name="Adriaenssens E.M."/>
            <person name="Foster-Nyarko E."/>
            <person name="Jarju S."/>
            <person name="Secka A."/>
            <person name="Antonio M."/>
            <person name="Oren A."/>
            <person name="Chaudhuri R.R."/>
            <person name="La Ragione R."/>
            <person name="Hildebrand F."/>
            <person name="Pallen M.J."/>
        </authorList>
    </citation>
    <scope>NUCLEOTIDE SEQUENCE</scope>
    <source>
        <strain evidence="5">6086</strain>
    </source>
</reference>
<name>A0A9D1FRL5_9FIRM</name>
<keyword evidence="2" id="KW-0663">Pyridoxal phosphate</keyword>
<evidence type="ECO:0000259" key="4">
    <source>
        <dbReference type="Pfam" id="PF00155"/>
    </source>
</evidence>
<dbReference type="Proteomes" id="UP000824141">
    <property type="component" value="Unassembled WGS sequence"/>
</dbReference>
<dbReference type="CDD" id="cd00609">
    <property type="entry name" value="AAT_like"/>
    <property type="match status" value="1"/>
</dbReference>
<comment type="cofactor">
    <cofactor evidence="1">
        <name>pyridoxal 5'-phosphate</name>
        <dbReference type="ChEBI" id="CHEBI:597326"/>
    </cofactor>
</comment>
<dbReference type="InterPro" id="IPR004839">
    <property type="entry name" value="Aminotransferase_I/II_large"/>
</dbReference>
<keyword evidence="5" id="KW-0032">Aminotransferase</keyword>
<dbReference type="Gene3D" id="3.40.640.10">
    <property type="entry name" value="Type I PLP-dependent aspartate aminotransferase-like (Major domain)"/>
    <property type="match status" value="1"/>
</dbReference>
<protein>
    <submittedName>
        <fullName evidence="5">Aminotransferase class I/II-fold pyridoxal phosphate-dependent enzyme</fullName>
    </submittedName>
</protein>
<feature type="region of interest" description="Disordered" evidence="3">
    <location>
        <begin position="1"/>
        <end position="21"/>
    </location>
</feature>